<dbReference type="Pfam" id="PF08634">
    <property type="entry name" value="Pet127"/>
    <property type="match status" value="1"/>
</dbReference>
<feature type="compositionally biased region" description="Basic and acidic residues" evidence="1">
    <location>
        <begin position="1"/>
        <end position="10"/>
    </location>
</feature>
<reference evidence="2 3" key="1">
    <citation type="journal article" date="2023" name="Nat. Commun.">
        <title>Origin of minicircular mitochondrial genomes in red algae.</title>
        <authorList>
            <person name="Lee Y."/>
            <person name="Cho C.H."/>
            <person name="Lee Y.M."/>
            <person name="Park S.I."/>
            <person name="Yang J.H."/>
            <person name="West J.A."/>
            <person name="Bhattacharya D."/>
            <person name="Yoon H.S."/>
        </authorList>
    </citation>
    <scope>NUCLEOTIDE SEQUENCE [LARGE SCALE GENOMIC DNA]</scope>
    <source>
        <strain evidence="2 3">CCMP1338</strain>
        <tissue evidence="2">Whole cell</tissue>
    </source>
</reference>
<comment type="caution">
    <text evidence="2">The sequence shown here is derived from an EMBL/GenBank/DDBJ whole genome shotgun (WGS) entry which is preliminary data.</text>
</comment>
<proteinExistence type="predicted"/>
<feature type="compositionally biased region" description="Polar residues" evidence="1">
    <location>
        <begin position="14"/>
        <end position="24"/>
    </location>
</feature>
<dbReference type="EMBL" id="JAMWBK010000004">
    <property type="protein sequence ID" value="KAJ8906188.1"/>
    <property type="molecule type" value="Genomic_DNA"/>
</dbReference>
<gene>
    <name evidence="2" type="ORF">NDN08_002683</name>
</gene>
<dbReference type="AlphaFoldDB" id="A0AAV8UYH3"/>
<keyword evidence="3" id="KW-1185">Reference proteome</keyword>
<evidence type="ECO:0000313" key="3">
    <source>
        <dbReference type="Proteomes" id="UP001157974"/>
    </source>
</evidence>
<dbReference type="PANTHER" id="PTHR31014">
    <property type="entry name" value="MITOCHONDRIAL TRANSLATION SYSTEM COMPONENT PET127-RELATED"/>
    <property type="match status" value="1"/>
</dbReference>
<dbReference type="InterPro" id="IPR013943">
    <property type="entry name" value="Pet127"/>
</dbReference>
<name>A0AAV8UYH3_9RHOD</name>
<dbReference type="GO" id="GO:0005740">
    <property type="term" value="C:mitochondrial envelope"/>
    <property type="evidence" value="ECO:0007669"/>
    <property type="project" value="TreeGrafter"/>
</dbReference>
<dbReference type="GO" id="GO:0000964">
    <property type="term" value="P:mitochondrial RNA 5'-end processing"/>
    <property type="evidence" value="ECO:0007669"/>
    <property type="project" value="TreeGrafter"/>
</dbReference>
<evidence type="ECO:0000256" key="1">
    <source>
        <dbReference type="SAM" id="MobiDB-lite"/>
    </source>
</evidence>
<organism evidence="2 3">
    <name type="scientific">Rhodosorus marinus</name>
    <dbReference type="NCBI Taxonomy" id="101924"/>
    <lineage>
        <taxon>Eukaryota</taxon>
        <taxon>Rhodophyta</taxon>
        <taxon>Stylonematophyceae</taxon>
        <taxon>Stylonematales</taxon>
        <taxon>Stylonemataceae</taxon>
        <taxon>Rhodosorus</taxon>
    </lineage>
</organism>
<dbReference type="PANTHER" id="PTHR31014:SF0">
    <property type="entry name" value="MITOCHONDRIAL TRANSLATION SYSTEM COMPONENT PET127-RELATED"/>
    <property type="match status" value="1"/>
</dbReference>
<accession>A0AAV8UYH3</accession>
<feature type="region of interest" description="Disordered" evidence="1">
    <location>
        <begin position="1"/>
        <end position="25"/>
    </location>
</feature>
<protein>
    <submittedName>
        <fullName evidence="2">Uncharacterized protein</fullName>
    </submittedName>
</protein>
<evidence type="ECO:0000313" key="2">
    <source>
        <dbReference type="EMBL" id="KAJ8906188.1"/>
    </source>
</evidence>
<dbReference type="Proteomes" id="UP001157974">
    <property type="component" value="Unassembled WGS sequence"/>
</dbReference>
<sequence length="635" mass="72439">MRKLSGEIRRAAARTSSKDPTASTLLRGFDIQTSREKNQLDRYGRTGGRVPASGRKLNDSPGALLNNIFSRLKQGKAVPVDDAESKIVKSKIGMTPFPVLKYRKLFRAKMFIADIIHSKYHSTGEPIPVERGWGVITEKELPSVDLIRPSAEENASAPTLRGDLDRVMDCDGAVPNFDRKTNRPSFDANLRFISQPDSIRQGSIPEYRPASKDPHFEKVGGEAGESVKFRLSTSSSTRAMSLLYHVISNFKPTDLSGLSSFKGKARGFTKDTYSPVALTLSSTDKSRQTFSVDPAEDFSETENVLTKFGEIIERLVTYEDEDYSKLFLKRGASLNSEMQGVNGEFPHPTFHNYSRFEKLLIRSQVDGQRHGSRGIEFFDIKSRAVAPTRYHLARYQQFANYRIQYPRGVTRSYELEFYDMVRSVFMKYAFQLRLGGMSGAFVCFHNTREMLGFEYIRLQEIEHYVFGSSHWAEKAFGFTLSLYQMILETAVNAFSDYPRGKLRIVMRISDDTGLYLFVHRIPDIKDPLTRKALSNVATKRDADFAEYLQANGLRESDVKMFYFLIQPYVNGKRVKRPINISPSDDYQVAHNMHRVKTPHLRMFVESYMHATSMNEFTRQDVPQRARGTLSEDVYC</sequence>